<keyword evidence="4 7" id="KW-0238">DNA-binding</keyword>
<dbReference type="AlphaFoldDB" id="U2S2E0"/>
<keyword evidence="1 6" id="KW-0597">Phosphoprotein</keyword>
<evidence type="ECO:0000256" key="3">
    <source>
        <dbReference type="ARBA" id="ARBA00023015"/>
    </source>
</evidence>
<evidence type="ECO:0000259" key="8">
    <source>
        <dbReference type="PROSITE" id="PS50110"/>
    </source>
</evidence>
<dbReference type="InterPro" id="IPR011006">
    <property type="entry name" value="CheY-like_superfamily"/>
</dbReference>
<dbReference type="Pfam" id="PF00486">
    <property type="entry name" value="Trans_reg_C"/>
    <property type="match status" value="1"/>
</dbReference>
<comment type="caution">
    <text evidence="10">The sequence shown here is derived from an EMBL/GenBank/DDBJ whole genome shotgun (WGS) entry which is preliminary data.</text>
</comment>
<keyword evidence="2" id="KW-0902">Two-component regulatory system</keyword>
<keyword evidence="11" id="KW-1185">Reference proteome</keyword>
<dbReference type="RefSeq" id="WP_021796918.1">
    <property type="nucleotide sequence ID" value="NZ_ACVN02000098.1"/>
</dbReference>
<dbReference type="GO" id="GO:0000976">
    <property type="term" value="F:transcription cis-regulatory region binding"/>
    <property type="evidence" value="ECO:0007669"/>
    <property type="project" value="TreeGrafter"/>
</dbReference>
<feature type="DNA-binding region" description="OmpR/PhoB-type" evidence="7">
    <location>
        <begin position="136"/>
        <end position="235"/>
    </location>
</feature>
<evidence type="ECO:0000313" key="10">
    <source>
        <dbReference type="EMBL" id="ERK59903.1"/>
    </source>
</evidence>
<dbReference type="GO" id="GO:0006355">
    <property type="term" value="P:regulation of DNA-templated transcription"/>
    <property type="evidence" value="ECO:0007669"/>
    <property type="project" value="InterPro"/>
</dbReference>
<feature type="modified residue" description="4-aspartylphosphate" evidence="6">
    <location>
        <position position="58"/>
    </location>
</feature>
<dbReference type="SUPFAM" id="SSF46894">
    <property type="entry name" value="C-terminal effector domain of the bipartite response regulators"/>
    <property type="match status" value="1"/>
</dbReference>
<evidence type="ECO:0000256" key="1">
    <source>
        <dbReference type="ARBA" id="ARBA00022553"/>
    </source>
</evidence>
<sequence length="239" mass="26748">MSDDQSRRTVLLVDDEQAITDALAPCLRRCGFVVHVAPDGERALLVHDRVRPDIVVSDVLMPRMDGRELVRRIRARGGWTPIILLTQIDVSHECSAALDEGADDYLSKPFDPQELVSRIRAVLRRASGAPRPLSAADRVTCGELVVDRVARRFFLAGRELSLTPKAAMLLDYLVTHPGELHTRERLLAALWGIDFATSTRAVDHRIREIRRVLGDDPLAPRYVETVPSVGYRFIGRSRA</sequence>
<evidence type="ECO:0000256" key="4">
    <source>
        <dbReference type="ARBA" id="ARBA00023125"/>
    </source>
</evidence>
<evidence type="ECO:0000259" key="9">
    <source>
        <dbReference type="PROSITE" id="PS51755"/>
    </source>
</evidence>
<dbReference type="GeneID" id="95358850"/>
<reference evidence="10" key="1">
    <citation type="submission" date="2013-08" db="EMBL/GenBank/DDBJ databases">
        <authorList>
            <person name="Durkin A.S."/>
            <person name="Haft D.R."/>
            <person name="McCorrison J."/>
            <person name="Torralba M."/>
            <person name="Gillis M."/>
            <person name="Haft D.H."/>
            <person name="Methe B."/>
            <person name="Sutton G."/>
            <person name="Nelson K.E."/>
        </authorList>
    </citation>
    <scope>NUCLEOTIDE SEQUENCE [LARGE SCALE GENOMIC DNA]</scope>
    <source>
        <strain evidence="10">F0233</strain>
    </source>
</reference>
<dbReference type="SUPFAM" id="SSF52172">
    <property type="entry name" value="CheY-like"/>
    <property type="match status" value="1"/>
</dbReference>
<evidence type="ECO:0000256" key="7">
    <source>
        <dbReference type="PROSITE-ProRule" id="PRU01091"/>
    </source>
</evidence>
<dbReference type="Gene3D" id="1.10.10.10">
    <property type="entry name" value="Winged helix-like DNA-binding domain superfamily/Winged helix DNA-binding domain"/>
    <property type="match status" value="1"/>
</dbReference>
<dbReference type="SMART" id="SM00862">
    <property type="entry name" value="Trans_reg_C"/>
    <property type="match status" value="1"/>
</dbReference>
<evidence type="ECO:0000313" key="11">
    <source>
        <dbReference type="Proteomes" id="UP000017052"/>
    </source>
</evidence>
<name>U2S2E0_9ACTN</name>
<dbReference type="InterPro" id="IPR039420">
    <property type="entry name" value="WalR-like"/>
</dbReference>
<gene>
    <name evidence="10" type="ORF">HMPREF0682_1016</name>
</gene>
<protein>
    <submittedName>
        <fullName evidence="10">Alkaline phosphatase synthesis transcriptional regulatory protein PhoP</fullName>
    </submittedName>
</protein>
<keyword evidence="3" id="KW-0805">Transcription regulation</keyword>
<dbReference type="GO" id="GO:0000156">
    <property type="term" value="F:phosphorelay response regulator activity"/>
    <property type="evidence" value="ECO:0007669"/>
    <property type="project" value="TreeGrafter"/>
</dbReference>
<dbReference type="Gene3D" id="6.10.250.690">
    <property type="match status" value="1"/>
</dbReference>
<dbReference type="InterPro" id="IPR016032">
    <property type="entry name" value="Sig_transdc_resp-reg_C-effctor"/>
</dbReference>
<dbReference type="GO" id="GO:0005829">
    <property type="term" value="C:cytosol"/>
    <property type="evidence" value="ECO:0007669"/>
    <property type="project" value="TreeGrafter"/>
</dbReference>
<accession>U2S2E0</accession>
<dbReference type="PROSITE" id="PS50110">
    <property type="entry name" value="RESPONSE_REGULATORY"/>
    <property type="match status" value="1"/>
</dbReference>
<keyword evidence="5" id="KW-0804">Transcription</keyword>
<evidence type="ECO:0000256" key="5">
    <source>
        <dbReference type="ARBA" id="ARBA00023163"/>
    </source>
</evidence>
<dbReference type="PANTHER" id="PTHR48111">
    <property type="entry name" value="REGULATOR OF RPOS"/>
    <property type="match status" value="1"/>
</dbReference>
<feature type="domain" description="Response regulatory" evidence="8">
    <location>
        <begin position="9"/>
        <end position="123"/>
    </location>
</feature>
<organism evidence="10 11">
    <name type="scientific">Propionibacterium acidifaciens F0233</name>
    <dbReference type="NCBI Taxonomy" id="553198"/>
    <lineage>
        <taxon>Bacteria</taxon>
        <taxon>Bacillati</taxon>
        <taxon>Actinomycetota</taxon>
        <taxon>Actinomycetes</taxon>
        <taxon>Propionibacteriales</taxon>
        <taxon>Propionibacteriaceae</taxon>
        <taxon>Propionibacterium</taxon>
    </lineage>
</organism>
<dbReference type="OrthoDB" id="162434at2"/>
<dbReference type="PROSITE" id="PS51755">
    <property type="entry name" value="OMPR_PHOB"/>
    <property type="match status" value="1"/>
</dbReference>
<dbReference type="PANTHER" id="PTHR48111:SF1">
    <property type="entry name" value="TWO-COMPONENT RESPONSE REGULATOR ORR33"/>
    <property type="match status" value="1"/>
</dbReference>
<dbReference type="InterPro" id="IPR001867">
    <property type="entry name" value="OmpR/PhoB-type_DNA-bd"/>
</dbReference>
<dbReference type="Gene3D" id="3.40.50.2300">
    <property type="match status" value="1"/>
</dbReference>
<dbReference type="InterPro" id="IPR036388">
    <property type="entry name" value="WH-like_DNA-bd_sf"/>
</dbReference>
<dbReference type="SMART" id="SM00448">
    <property type="entry name" value="REC"/>
    <property type="match status" value="1"/>
</dbReference>
<evidence type="ECO:0000256" key="6">
    <source>
        <dbReference type="PROSITE-ProRule" id="PRU00169"/>
    </source>
</evidence>
<dbReference type="Pfam" id="PF00072">
    <property type="entry name" value="Response_reg"/>
    <property type="match status" value="1"/>
</dbReference>
<dbReference type="CDD" id="cd00383">
    <property type="entry name" value="trans_reg_C"/>
    <property type="match status" value="1"/>
</dbReference>
<feature type="domain" description="OmpR/PhoB-type" evidence="9">
    <location>
        <begin position="136"/>
        <end position="235"/>
    </location>
</feature>
<proteinExistence type="predicted"/>
<dbReference type="InterPro" id="IPR001789">
    <property type="entry name" value="Sig_transdc_resp-reg_receiver"/>
</dbReference>
<dbReference type="Proteomes" id="UP000017052">
    <property type="component" value="Unassembled WGS sequence"/>
</dbReference>
<dbReference type="GO" id="GO:0032993">
    <property type="term" value="C:protein-DNA complex"/>
    <property type="evidence" value="ECO:0007669"/>
    <property type="project" value="TreeGrafter"/>
</dbReference>
<dbReference type="EMBL" id="ACVN02000098">
    <property type="protein sequence ID" value="ERK59903.1"/>
    <property type="molecule type" value="Genomic_DNA"/>
</dbReference>
<evidence type="ECO:0000256" key="2">
    <source>
        <dbReference type="ARBA" id="ARBA00023012"/>
    </source>
</evidence>